<dbReference type="Gene3D" id="3.40.50.2300">
    <property type="match status" value="1"/>
</dbReference>
<dbReference type="InterPro" id="IPR036890">
    <property type="entry name" value="HATPase_C_sf"/>
</dbReference>
<dbReference type="Pfam" id="PF02518">
    <property type="entry name" value="HATPase_c"/>
    <property type="match status" value="1"/>
</dbReference>
<dbReference type="SMART" id="SM00387">
    <property type="entry name" value="HATPase_c"/>
    <property type="match status" value="1"/>
</dbReference>
<dbReference type="AlphaFoldDB" id="A0A3A8JAL3"/>
<dbReference type="CDD" id="cd00082">
    <property type="entry name" value="HisKA"/>
    <property type="match status" value="1"/>
</dbReference>
<evidence type="ECO:0000256" key="1">
    <source>
        <dbReference type="ARBA" id="ARBA00000085"/>
    </source>
</evidence>
<dbReference type="InterPro" id="IPR005467">
    <property type="entry name" value="His_kinase_dom"/>
</dbReference>
<dbReference type="Pfam" id="PF00512">
    <property type="entry name" value="HisKA"/>
    <property type="match status" value="1"/>
</dbReference>
<feature type="region of interest" description="Disordered" evidence="7">
    <location>
        <begin position="385"/>
        <end position="406"/>
    </location>
</feature>
<evidence type="ECO:0000259" key="8">
    <source>
        <dbReference type="PROSITE" id="PS50109"/>
    </source>
</evidence>
<proteinExistence type="predicted"/>
<dbReference type="SMART" id="SM00448">
    <property type="entry name" value="REC"/>
    <property type="match status" value="1"/>
</dbReference>
<dbReference type="EC" id="2.7.13.3" evidence="2"/>
<dbReference type="SUPFAM" id="SSF55874">
    <property type="entry name" value="ATPase domain of HSP90 chaperone/DNA topoisomerase II/histidine kinase"/>
    <property type="match status" value="1"/>
</dbReference>
<dbReference type="InterPro" id="IPR011006">
    <property type="entry name" value="CheY-like_superfamily"/>
</dbReference>
<evidence type="ECO:0000256" key="5">
    <source>
        <dbReference type="ARBA" id="ARBA00022777"/>
    </source>
</evidence>
<dbReference type="PRINTS" id="PR00344">
    <property type="entry name" value="BCTRLSENSOR"/>
</dbReference>
<dbReference type="SMART" id="SM00388">
    <property type="entry name" value="HisKA"/>
    <property type="match status" value="1"/>
</dbReference>
<evidence type="ECO:0000313" key="10">
    <source>
        <dbReference type="EMBL" id="RKG88880.1"/>
    </source>
</evidence>
<feature type="domain" description="Response regulatory" evidence="9">
    <location>
        <begin position="4"/>
        <end position="123"/>
    </location>
</feature>
<dbReference type="RefSeq" id="WP_120541041.1">
    <property type="nucleotide sequence ID" value="NZ_RAVZ01000075.1"/>
</dbReference>
<evidence type="ECO:0000259" key="9">
    <source>
        <dbReference type="PROSITE" id="PS50110"/>
    </source>
</evidence>
<feature type="modified residue" description="4-aspartylphosphate" evidence="6">
    <location>
        <position position="56"/>
    </location>
</feature>
<dbReference type="InterPro" id="IPR001789">
    <property type="entry name" value="Sig_transdc_resp-reg_receiver"/>
</dbReference>
<organism evidence="10 11">
    <name type="scientific">Corallococcus terminator</name>
    <dbReference type="NCBI Taxonomy" id="2316733"/>
    <lineage>
        <taxon>Bacteria</taxon>
        <taxon>Pseudomonadati</taxon>
        <taxon>Myxococcota</taxon>
        <taxon>Myxococcia</taxon>
        <taxon>Myxococcales</taxon>
        <taxon>Cystobacterineae</taxon>
        <taxon>Myxococcaceae</taxon>
        <taxon>Corallococcus</taxon>
    </lineage>
</organism>
<feature type="domain" description="Histidine kinase" evidence="8">
    <location>
        <begin position="160"/>
        <end position="380"/>
    </location>
</feature>
<evidence type="ECO:0000256" key="2">
    <source>
        <dbReference type="ARBA" id="ARBA00012438"/>
    </source>
</evidence>
<evidence type="ECO:0000256" key="7">
    <source>
        <dbReference type="SAM" id="MobiDB-lite"/>
    </source>
</evidence>
<name>A0A3A8JAL3_9BACT</name>
<keyword evidence="11" id="KW-1185">Reference proteome</keyword>
<dbReference type="InterPro" id="IPR004358">
    <property type="entry name" value="Sig_transdc_His_kin-like_C"/>
</dbReference>
<reference evidence="11" key="1">
    <citation type="submission" date="2018-09" db="EMBL/GenBank/DDBJ databases">
        <authorList>
            <person name="Livingstone P.G."/>
            <person name="Whitworth D.E."/>
        </authorList>
    </citation>
    <scope>NUCLEOTIDE SEQUENCE [LARGE SCALE GENOMIC DNA]</scope>
    <source>
        <strain evidence="11">CA054A</strain>
    </source>
</reference>
<dbReference type="Pfam" id="PF00072">
    <property type="entry name" value="Response_reg"/>
    <property type="match status" value="1"/>
</dbReference>
<comment type="catalytic activity">
    <reaction evidence="1">
        <text>ATP + protein L-histidine = ADP + protein N-phospho-L-histidine.</text>
        <dbReference type="EC" id="2.7.13.3"/>
    </reaction>
</comment>
<dbReference type="PANTHER" id="PTHR43547:SF2">
    <property type="entry name" value="HYBRID SIGNAL TRANSDUCTION HISTIDINE KINASE C"/>
    <property type="match status" value="1"/>
</dbReference>
<dbReference type="InterPro" id="IPR003661">
    <property type="entry name" value="HisK_dim/P_dom"/>
</dbReference>
<dbReference type="GO" id="GO:0000155">
    <property type="term" value="F:phosphorelay sensor kinase activity"/>
    <property type="evidence" value="ECO:0007669"/>
    <property type="project" value="InterPro"/>
</dbReference>
<evidence type="ECO:0000256" key="4">
    <source>
        <dbReference type="ARBA" id="ARBA00022679"/>
    </source>
</evidence>
<keyword evidence="5 10" id="KW-0418">Kinase</keyword>
<dbReference type="CDD" id="cd00075">
    <property type="entry name" value="HATPase"/>
    <property type="match status" value="1"/>
</dbReference>
<accession>A0A3A8JAL3</accession>
<evidence type="ECO:0000256" key="6">
    <source>
        <dbReference type="PROSITE-ProRule" id="PRU00169"/>
    </source>
</evidence>
<gene>
    <name evidence="10" type="ORF">D7V88_13495</name>
</gene>
<dbReference type="Proteomes" id="UP000268094">
    <property type="component" value="Unassembled WGS sequence"/>
</dbReference>
<dbReference type="CDD" id="cd00156">
    <property type="entry name" value="REC"/>
    <property type="match status" value="1"/>
</dbReference>
<dbReference type="PROSITE" id="PS50109">
    <property type="entry name" value="HIS_KIN"/>
    <property type="match status" value="1"/>
</dbReference>
<dbReference type="InterPro" id="IPR003594">
    <property type="entry name" value="HATPase_dom"/>
</dbReference>
<sequence length="406" mass="44118">MTLRVLLVDDGMADRIAVSRALAKDPDMTWEVAQVASAEEALEYLSVHAADAMLLDYHLPGMNGVALLQKLAELGLPTVPAVVVLTGSGNERVAVAAMKAGAQDYLVKEAFSPERLRHSLRGAVDAVRMTRELEERRLRAERAEAVARDALAVRDELFSLATHDLKGPLQIMTLNAQVLRRQIPAAVMTPALETRLGHIVRAAHRMGELIDHFLEVTRGQERPLKREPMDLLAMVHGKVRELEATATRHVFVLEAPEGRDFTGDWDAHALERVLENLMGNAVKYSAAGSTVTVRLAVEEQDPHQSVLLYVVDQGIGIPAADLPFVFERFHRGRNVSQDVSGSGVGLASARRMVELHGGTLAVESQEHRGSTFIVRLPRGLQVSAFPSTAAPQQGPASSGGPTHSAR</sequence>
<comment type="caution">
    <text evidence="10">The sequence shown here is derived from an EMBL/GenBank/DDBJ whole genome shotgun (WGS) entry which is preliminary data.</text>
</comment>
<protein>
    <recommendedName>
        <fullName evidence="2">histidine kinase</fullName>
        <ecNumber evidence="2">2.7.13.3</ecNumber>
    </recommendedName>
</protein>
<keyword evidence="3 6" id="KW-0597">Phosphoprotein</keyword>
<dbReference type="InterPro" id="IPR036097">
    <property type="entry name" value="HisK_dim/P_sf"/>
</dbReference>
<dbReference type="FunFam" id="3.30.565.10:FF:000006">
    <property type="entry name" value="Sensor histidine kinase WalK"/>
    <property type="match status" value="1"/>
</dbReference>
<dbReference type="PANTHER" id="PTHR43547">
    <property type="entry name" value="TWO-COMPONENT HISTIDINE KINASE"/>
    <property type="match status" value="1"/>
</dbReference>
<dbReference type="EMBL" id="RAVZ01000075">
    <property type="protein sequence ID" value="RKG88880.1"/>
    <property type="molecule type" value="Genomic_DNA"/>
</dbReference>
<evidence type="ECO:0000256" key="3">
    <source>
        <dbReference type="ARBA" id="ARBA00022553"/>
    </source>
</evidence>
<keyword evidence="4" id="KW-0808">Transferase</keyword>
<dbReference type="SUPFAM" id="SSF47384">
    <property type="entry name" value="Homodimeric domain of signal transducing histidine kinase"/>
    <property type="match status" value="1"/>
</dbReference>
<evidence type="ECO:0000313" key="11">
    <source>
        <dbReference type="Proteomes" id="UP000268094"/>
    </source>
</evidence>
<dbReference type="Gene3D" id="1.10.287.130">
    <property type="match status" value="1"/>
</dbReference>
<dbReference type="SUPFAM" id="SSF52172">
    <property type="entry name" value="CheY-like"/>
    <property type="match status" value="1"/>
</dbReference>
<dbReference type="PROSITE" id="PS50110">
    <property type="entry name" value="RESPONSE_REGULATORY"/>
    <property type="match status" value="1"/>
</dbReference>
<dbReference type="Gene3D" id="3.30.565.10">
    <property type="entry name" value="Histidine kinase-like ATPase, C-terminal domain"/>
    <property type="match status" value="1"/>
</dbReference>
<dbReference type="OrthoDB" id="5342753at2"/>